<dbReference type="Proteomes" id="UP000179274">
    <property type="component" value="Unassembled WGS sequence"/>
</dbReference>
<evidence type="ECO:0000313" key="2">
    <source>
        <dbReference type="Proteomes" id="UP000179274"/>
    </source>
</evidence>
<organism evidence="1 2">
    <name type="scientific">Candidatus Nomurabacteria bacterium RIFOXYA1_FULL_35_17</name>
    <dbReference type="NCBI Taxonomy" id="1801798"/>
    <lineage>
        <taxon>Bacteria</taxon>
        <taxon>Candidatus Nomuraibacteriota</taxon>
    </lineage>
</organism>
<sequence>MIYLFCGDDTKNKISSYEKFVKLIPSGTEISFINRNEFNPIQIESFYSGSSLFSILSAVIFQDILGYEENRDFILEKLELMGNSTNSFIFLEGKLNKSILDVFRKIELKKIQLNIFELPKEKKEKYDNFLVANAFANKDKLNTWICFRQAMDVGVGMEEIIGVLFWKIKDMLIKKDFRKFSESELKKSATHLSYLLPEARKSGLDAESAFEQFLLEVF</sequence>
<evidence type="ECO:0008006" key="3">
    <source>
        <dbReference type="Google" id="ProtNLM"/>
    </source>
</evidence>
<dbReference type="AlphaFoldDB" id="A0A1F6YGW5"/>
<proteinExistence type="predicted"/>
<name>A0A1F6YGW5_9BACT</name>
<evidence type="ECO:0000313" key="1">
    <source>
        <dbReference type="EMBL" id="OGJ05623.1"/>
    </source>
</evidence>
<comment type="caution">
    <text evidence="1">The sequence shown here is derived from an EMBL/GenBank/DDBJ whole genome shotgun (WGS) entry which is preliminary data.</text>
</comment>
<protein>
    <recommendedName>
        <fullName evidence="3">DNA polymerase III delta N-terminal domain-containing protein</fullName>
    </recommendedName>
</protein>
<dbReference type="EMBL" id="MFVW01000037">
    <property type="protein sequence ID" value="OGJ05623.1"/>
    <property type="molecule type" value="Genomic_DNA"/>
</dbReference>
<reference evidence="1 2" key="1">
    <citation type="journal article" date="2016" name="Nat. Commun.">
        <title>Thousands of microbial genomes shed light on interconnected biogeochemical processes in an aquifer system.</title>
        <authorList>
            <person name="Anantharaman K."/>
            <person name="Brown C.T."/>
            <person name="Hug L.A."/>
            <person name="Sharon I."/>
            <person name="Castelle C.J."/>
            <person name="Probst A.J."/>
            <person name="Thomas B.C."/>
            <person name="Singh A."/>
            <person name="Wilkins M.J."/>
            <person name="Karaoz U."/>
            <person name="Brodie E.L."/>
            <person name="Williams K.H."/>
            <person name="Hubbard S.S."/>
            <person name="Banfield J.F."/>
        </authorList>
    </citation>
    <scope>NUCLEOTIDE SEQUENCE [LARGE SCALE GENOMIC DNA]</scope>
</reference>
<gene>
    <name evidence="1" type="ORF">A2192_02415</name>
</gene>
<accession>A0A1F6YGW5</accession>